<comment type="similarity">
    <text evidence="1">Belongs to the CvfB family.</text>
</comment>
<evidence type="ECO:0000256" key="1">
    <source>
        <dbReference type="PIRNR" id="PIRNR012524"/>
    </source>
</evidence>
<dbReference type="Gene3D" id="2.40.50.140">
    <property type="entry name" value="Nucleic acid-binding proteins"/>
    <property type="match status" value="1"/>
</dbReference>
<evidence type="ECO:0000259" key="2">
    <source>
        <dbReference type="PROSITE" id="PS50126"/>
    </source>
</evidence>
<evidence type="ECO:0000313" key="4">
    <source>
        <dbReference type="Proteomes" id="UP000005695"/>
    </source>
</evidence>
<dbReference type="InterPro" id="IPR012340">
    <property type="entry name" value="NA-bd_OB-fold"/>
</dbReference>
<dbReference type="InterPro" id="IPR036388">
    <property type="entry name" value="WH-like_DNA-bd_sf"/>
</dbReference>
<reference evidence="3" key="2">
    <citation type="submission" date="2006-05" db="EMBL/GenBank/DDBJ databases">
        <title>Sequencing of the draft genome and assembly of Desulfuromonas acetoxidans DSM 684.</title>
        <authorList>
            <consortium name="US DOE Joint Genome Institute (JGI-PGF)"/>
            <person name="Copeland A."/>
            <person name="Lucas S."/>
            <person name="Lapidus A."/>
            <person name="Barry K."/>
            <person name="Detter J.C."/>
            <person name="Glavina del Rio T."/>
            <person name="Hammon N."/>
            <person name="Israni S."/>
            <person name="Dalin E."/>
            <person name="Tice H."/>
            <person name="Bruce D."/>
            <person name="Pitluck S."/>
            <person name="Richardson P."/>
        </authorList>
    </citation>
    <scope>NUCLEOTIDE SEQUENCE [LARGE SCALE GENOMIC DNA]</scope>
    <source>
        <strain evidence="3">DSM 684</strain>
    </source>
</reference>
<dbReference type="InterPro" id="IPR040764">
    <property type="entry name" value="CvfB_WH"/>
</dbReference>
<dbReference type="PANTHER" id="PTHR37296:SF1">
    <property type="entry name" value="CONSERVED VIRULENCE FACTOR B"/>
    <property type="match status" value="1"/>
</dbReference>
<name>Q1K259_DESA6</name>
<accession>Q1K259</accession>
<proteinExistence type="inferred from homology"/>
<dbReference type="InterPro" id="IPR003029">
    <property type="entry name" value="S1_domain"/>
</dbReference>
<sequence length="273" mass="30980">MIQIGCWHTLVVMSRDDRGATLLLEEQPVLLPKKECPIATQVGDEMTVFVYNGRQDQLVATFKKPLAEANQFALMRVSQANKFGAFVDWGLDKELLVPFAEQPERLKAGRDYIVHVGIDNSGRLIGSTRIERFLEVDEIPFNPGEEVDVLIWQLTELGAKVIVNNRYAGLIYKDELPPDLKRGELGKAYVMRVRDDNLIDITLRKVGKAGMDEARQVVFQALQAEGRLPLTDKSAPEEIEQMLGLSKKAFKRAVGMLYKEQLIELDEREIRLR</sequence>
<dbReference type="OrthoDB" id="9801597at2"/>
<dbReference type="SMART" id="SM00316">
    <property type="entry name" value="S1"/>
    <property type="match status" value="2"/>
</dbReference>
<dbReference type="GO" id="GO:0003676">
    <property type="term" value="F:nucleic acid binding"/>
    <property type="evidence" value="ECO:0007669"/>
    <property type="project" value="InterPro"/>
</dbReference>
<dbReference type="Pfam" id="PF17783">
    <property type="entry name" value="WHD_CvfB"/>
    <property type="match status" value="1"/>
</dbReference>
<feature type="domain" description="S1 motif" evidence="2">
    <location>
        <begin position="144"/>
        <end position="204"/>
    </location>
</feature>
<organism evidence="3 4">
    <name type="scientific">Desulfuromonas acetoxidans (strain DSM 684 / 11070)</name>
    <dbReference type="NCBI Taxonomy" id="281689"/>
    <lineage>
        <taxon>Bacteria</taxon>
        <taxon>Pseudomonadati</taxon>
        <taxon>Thermodesulfobacteriota</taxon>
        <taxon>Desulfuromonadia</taxon>
        <taxon>Desulfuromonadales</taxon>
        <taxon>Desulfuromonadaceae</taxon>
        <taxon>Desulfuromonas</taxon>
    </lineage>
</organism>
<dbReference type="Gene3D" id="1.10.10.10">
    <property type="entry name" value="Winged helix-like DNA-binding domain superfamily/Winged helix DNA-binding domain"/>
    <property type="match status" value="1"/>
</dbReference>
<dbReference type="InterPro" id="IPR014464">
    <property type="entry name" value="CvfB_fam"/>
</dbReference>
<comment type="caution">
    <text evidence="3">The sequence shown here is derived from an EMBL/GenBank/DDBJ whole genome shotgun (WGS) entry which is preliminary data.</text>
</comment>
<dbReference type="AlphaFoldDB" id="Q1K259"/>
<dbReference type="RefSeq" id="WP_005998584.1">
    <property type="nucleotide sequence ID" value="NZ_AAEW02000004.1"/>
</dbReference>
<dbReference type="Proteomes" id="UP000005695">
    <property type="component" value="Unassembled WGS sequence"/>
</dbReference>
<gene>
    <name evidence="3" type="ORF">Dace_2675</name>
</gene>
<dbReference type="PIRSF" id="PIRSF012524">
    <property type="entry name" value="YitL_S1"/>
    <property type="match status" value="1"/>
</dbReference>
<evidence type="ECO:0000313" key="3">
    <source>
        <dbReference type="EMBL" id="EAT16580.1"/>
    </source>
</evidence>
<dbReference type="InterPro" id="IPR039566">
    <property type="entry name" value="CvfB_S1_st"/>
</dbReference>
<dbReference type="PANTHER" id="PTHR37296">
    <property type="entry name" value="CONSERVED VIRULENCE FACTOR B"/>
    <property type="match status" value="1"/>
</dbReference>
<reference evidence="3" key="1">
    <citation type="submission" date="2006-05" db="EMBL/GenBank/DDBJ databases">
        <title>Annotation of the draft genome assembly of Desulfuromonas acetoxidans DSM 684.</title>
        <authorList>
            <consortium name="US DOE Joint Genome Institute (JGI-ORNL)"/>
            <person name="Larimer F."/>
            <person name="Land M."/>
            <person name="Hauser L."/>
        </authorList>
    </citation>
    <scope>NUCLEOTIDE SEQUENCE [LARGE SCALE GENOMIC DNA]</scope>
    <source>
        <strain evidence="3">DSM 684</strain>
    </source>
</reference>
<dbReference type="EMBL" id="AAEW02000004">
    <property type="protein sequence ID" value="EAT16580.1"/>
    <property type="molecule type" value="Genomic_DNA"/>
</dbReference>
<keyword evidence="4" id="KW-1185">Reference proteome</keyword>
<dbReference type="Pfam" id="PF13509">
    <property type="entry name" value="S1_2"/>
    <property type="match status" value="1"/>
</dbReference>
<dbReference type="PROSITE" id="PS50126">
    <property type="entry name" value="S1"/>
    <property type="match status" value="1"/>
</dbReference>
<protein>
    <submittedName>
        <fullName evidence="3">RNA binding S1</fullName>
    </submittedName>
</protein>